<dbReference type="AlphaFoldDB" id="F2NC34"/>
<dbReference type="GO" id="GO:0016787">
    <property type="term" value="F:hydrolase activity"/>
    <property type="evidence" value="ECO:0007669"/>
    <property type="project" value="UniProtKB-KW"/>
</dbReference>
<dbReference type="InterPro" id="IPR015797">
    <property type="entry name" value="NUDIX_hydrolase-like_dom_sf"/>
</dbReference>
<dbReference type="HOGENOM" id="CLU_037162_16_1_7"/>
<dbReference type="EMBL" id="CP002629">
    <property type="protein sequence ID" value="AEB08829.1"/>
    <property type="molecule type" value="Genomic_DNA"/>
</dbReference>
<comment type="cofactor">
    <cofactor evidence="1">
        <name>Mg(2+)</name>
        <dbReference type="ChEBI" id="CHEBI:18420"/>
    </cofactor>
</comment>
<evidence type="ECO:0000259" key="4">
    <source>
        <dbReference type="PROSITE" id="PS51462"/>
    </source>
</evidence>
<evidence type="ECO:0000313" key="5">
    <source>
        <dbReference type="EMBL" id="AEB08829.1"/>
    </source>
</evidence>
<name>F2NC34_DESAR</name>
<evidence type="ECO:0000256" key="2">
    <source>
        <dbReference type="ARBA" id="ARBA00022801"/>
    </source>
</evidence>
<protein>
    <submittedName>
        <fullName evidence="5">NUDIX hydrolase</fullName>
    </submittedName>
</protein>
<organism evidence="5 6">
    <name type="scientific">Desulfobacca acetoxidans (strain ATCC 700848 / DSM 11109 / ASRB2)</name>
    <dbReference type="NCBI Taxonomy" id="880072"/>
    <lineage>
        <taxon>Bacteria</taxon>
        <taxon>Pseudomonadati</taxon>
        <taxon>Thermodesulfobacteriota</taxon>
        <taxon>Desulfobaccia</taxon>
        <taxon>Desulfobaccales</taxon>
        <taxon>Desulfobaccaceae</taxon>
        <taxon>Desulfobacca</taxon>
    </lineage>
</organism>
<evidence type="ECO:0000256" key="3">
    <source>
        <dbReference type="ARBA" id="ARBA00022842"/>
    </source>
</evidence>
<feature type="domain" description="Nudix hydrolase" evidence="4">
    <location>
        <begin position="49"/>
        <end position="171"/>
    </location>
</feature>
<dbReference type="PANTHER" id="PTHR43222">
    <property type="entry name" value="NUDIX HYDROLASE 23"/>
    <property type="match status" value="1"/>
</dbReference>
<dbReference type="Gene3D" id="3.90.79.10">
    <property type="entry name" value="Nucleoside Triphosphate Pyrophosphohydrolase"/>
    <property type="match status" value="1"/>
</dbReference>
<gene>
    <name evidence="5" type="ordered locus">Desac_0961</name>
</gene>
<keyword evidence="3" id="KW-0460">Magnesium</keyword>
<dbReference type="InterPro" id="IPR029401">
    <property type="entry name" value="Nudix_N"/>
</dbReference>
<dbReference type="InterPro" id="IPR020476">
    <property type="entry name" value="Nudix_hydrolase"/>
</dbReference>
<dbReference type="PROSITE" id="PS51462">
    <property type="entry name" value="NUDIX"/>
    <property type="match status" value="1"/>
</dbReference>
<keyword evidence="2 5" id="KW-0378">Hydrolase</keyword>
<dbReference type="PRINTS" id="PR00502">
    <property type="entry name" value="NUDIXFAMILY"/>
</dbReference>
<sequence>MVISVMPFRNELYKFCPQCGGRLEKKIVHPKEPPRLVCGDCGFVFYLDPKLAGIAIIPWEGGLVLARRGIEPGYGLWVAPGGFVDVGERVEDAIVREVQEEVWLNVRITRLLNVYSYTGRTTVIVAYVAEVISGQPGGGDETLEARVFQPAEIPWEKIAFTSTRDALRDYLALR</sequence>
<dbReference type="STRING" id="880072.Desac_0961"/>
<reference evidence="6" key="2">
    <citation type="submission" date="2011-03" db="EMBL/GenBank/DDBJ databases">
        <title>The complete genome of Desulfobacca acetoxidans DSM 11109.</title>
        <authorList>
            <consortium name="US DOE Joint Genome Institute (JGI-PGF)"/>
            <person name="Lucas S."/>
            <person name="Copeland A."/>
            <person name="Lapidus A."/>
            <person name="Bruce D."/>
            <person name="Goodwin L."/>
            <person name="Pitluck S."/>
            <person name="Peters L."/>
            <person name="Kyrpides N."/>
            <person name="Mavromatis K."/>
            <person name="Ivanova N."/>
            <person name="Ovchinnikova G."/>
            <person name="Teshima H."/>
            <person name="Detter J.C."/>
            <person name="Han C."/>
            <person name="Land M."/>
            <person name="Hauser L."/>
            <person name="Markowitz V."/>
            <person name="Cheng J.-F."/>
            <person name="Hugenholtz P."/>
            <person name="Woyke T."/>
            <person name="Wu D."/>
            <person name="Spring S."/>
            <person name="Schueler E."/>
            <person name="Brambilla E."/>
            <person name="Klenk H.-P."/>
            <person name="Eisen J.A."/>
        </authorList>
    </citation>
    <scope>NUCLEOTIDE SEQUENCE [LARGE SCALE GENOMIC DNA]</scope>
    <source>
        <strain evidence="6">ATCC 700848 / DSM 11109 / ASRB2</strain>
    </source>
</reference>
<keyword evidence="6" id="KW-1185">Reference proteome</keyword>
<reference evidence="5 6" key="1">
    <citation type="journal article" date="2011" name="Stand. Genomic Sci.">
        <title>Complete genome sequence of the acetate-degrading sulfate reducer Desulfobacca acetoxidans type strain (ASRB2).</title>
        <authorList>
            <person name="Goker M."/>
            <person name="Teshima H."/>
            <person name="Lapidus A."/>
            <person name="Nolan M."/>
            <person name="Lucas S."/>
            <person name="Hammon N."/>
            <person name="Deshpande S."/>
            <person name="Cheng J.F."/>
            <person name="Tapia R."/>
            <person name="Han C."/>
            <person name="Goodwin L."/>
            <person name="Pitluck S."/>
            <person name="Huntemann M."/>
            <person name="Liolios K."/>
            <person name="Ivanova N."/>
            <person name="Pagani I."/>
            <person name="Mavromatis K."/>
            <person name="Ovchinikova G."/>
            <person name="Pati A."/>
            <person name="Chen A."/>
            <person name="Palaniappan K."/>
            <person name="Land M."/>
            <person name="Hauser L."/>
            <person name="Brambilla E.M."/>
            <person name="Rohde M."/>
            <person name="Spring S."/>
            <person name="Detter J.C."/>
            <person name="Woyke T."/>
            <person name="Bristow J."/>
            <person name="Eisen J.A."/>
            <person name="Markowitz V."/>
            <person name="Hugenholtz P."/>
            <person name="Kyrpides N.C."/>
            <person name="Klenk H.P."/>
        </authorList>
    </citation>
    <scope>NUCLEOTIDE SEQUENCE [LARGE SCALE GENOMIC DNA]</scope>
    <source>
        <strain evidence="6">ATCC 700848 / DSM 11109 / ASRB2</strain>
    </source>
</reference>
<proteinExistence type="predicted"/>
<dbReference type="Gene3D" id="2.20.70.10">
    <property type="match status" value="1"/>
</dbReference>
<evidence type="ECO:0000256" key="1">
    <source>
        <dbReference type="ARBA" id="ARBA00001946"/>
    </source>
</evidence>
<dbReference type="Proteomes" id="UP000000483">
    <property type="component" value="Chromosome"/>
</dbReference>
<dbReference type="eggNOG" id="COG1051">
    <property type="taxonomic scope" value="Bacteria"/>
</dbReference>
<dbReference type="SUPFAM" id="SSF55811">
    <property type="entry name" value="Nudix"/>
    <property type="match status" value="1"/>
</dbReference>
<dbReference type="InterPro" id="IPR000086">
    <property type="entry name" value="NUDIX_hydrolase_dom"/>
</dbReference>
<dbReference type="Pfam" id="PF14803">
    <property type="entry name" value="Zn_ribbon_Nudix"/>
    <property type="match status" value="1"/>
</dbReference>
<evidence type="ECO:0000313" key="6">
    <source>
        <dbReference type="Proteomes" id="UP000000483"/>
    </source>
</evidence>
<dbReference type="KEGG" id="dao:Desac_0961"/>
<accession>F2NC34</accession>
<dbReference type="Pfam" id="PF00293">
    <property type="entry name" value="NUDIX"/>
    <property type="match status" value="1"/>
</dbReference>
<dbReference type="PANTHER" id="PTHR43222:SF2">
    <property type="entry name" value="NUDIX HYDROLASE 23, CHLOROPLASTIC"/>
    <property type="match status" value="1"/>
</dbReference>